<name>A0AAW8UBE9_9ENTE</name>
<proteinExistence type="predicted"/>
<dbReference type="AlphaFoldDB" id="A0AAW8UBE9"/>
<accession>A0AAW8UBE9</accession>
<gene>
    <name evidence="2" type="ORF">P7H70_09655</name>
</gene>
<reference evidence="2" key="1">
    <citation type="submission" date="2023-03" db="EMBL/GenBank/DDBJ databases">
        <authorList>
            <person name="Shen W."/>
            <person name="Cai J."/>
        </authorList>
    </citation>
    <scope>NUCLEOTIDE SEQUENCE</scope>
    <source>
        <strain evidence="2">P96-3</strain>
    </source>
</reference>
<dbReference type="RefSeq" id="WP_311985367.1">
    <property type="nucleotide sequence ID" value="NZ_JARQBZ010000017.1"/>
</dbReference>
<evidence type="ECO:0000313" key="2">
    <source>
        <dbReference type="EMBL" id="MDT2834325.1"/>
    </source>
</evidence>
<dbReference type="EMBL" id="JARQBZ010000017">
    <property type="protein sequence ID" value="MDT2834325.1"/>
    <property type="molecule type" value="Genomic_DNA"/>
</dbReference>
<evidence type="ECO:0000256" key="1">
    <source>
        <dbReference type="SAM" id="Coils"/>
    </source>
</evidence>
<organism evidence="2 3">
    <name type="scientific">Vagococcus carniphilus</name>
    <dbReference type="NCBI Taxonomy" id="218144"/>
    <lineage>
        <taxon>Bacteria</taxon>
        <taxon>Bacillati</taxon>
        <taxon>Bacillota</taxon>
        <taxon>Bacilli</taxon>
        <taxon>Lactobacillales</taxon>
        <taxon>Enterococcaceae</taxon>
        <taxon>Vagococcus</taxon>
    </lineage>
</organism>
<keyword evidence="1" id="KW-0175">Coiled coil</keyword>
<dbReference type="Proteomes" id="UP001268577">
    <property type="component" value="Unassembled WGS sequence"/>
</dbReference>
<comment type="caution">
    <text evidence="2">The sequence shown here is derived from an EMBL/GenBank/DDBJ whole genome shotgun (WGS) entry which is preliminary data.</text>
</comment>
<sequence length="117" mass="14009">MDGSRGSALYEIPFRLNKVPSQLWEELFIRNWNSPPRFTLMHRSGIARVIGDKIILKGTTIEEVKKYHRDTLKLCIDKSNQEEKEMLLRDEQRREKENERIRVHEESIRNLANEIEF</sequence>
<protein>
    <submittedName>
        <fullName evidence="2">Uncharacterized protein</fullName>
    </submittedName>
</protein>
<evidence type="ECO:0000313" key="3">
    <source>
        <dbReference type="Proteomes" id="UP001268577"/>
    </source>
</evidence>
<feature type="coiled-coil region" evidence="1">
    <location>
        <begin position="80"/>
        <end position="114"/>
    </location>
</feature>